<evidence type="ECO:0000313" key="2">
    <source>
        <dbReference type="EMBL" id="RHW50154.1"/>
    </source>
</evidence>
<evidence type="ECO:0000259" key="1">
    <source>
        <dbReference type="Pfam" id="PF05193"/>
    </source>
</evidence>
<dbReference type="NCBIfam" id="NF047422">
    <property type="entry name" value="YfmF_fam"/>
    <property type="match status" value="1"/>
</dbReference>
<protein>
    <recommendedName>
        <fullName evidence="1">Peptidase M16 C-terminal domain-containing protein</fullName>
    </recommendedName>
</protein>
<dbReference type="GO" id="GO:0046872">
    <property type="term" value="F:metal ion binding"/>
    <property type="evidence" value="ECO:0007669"/>
    <property type="project" value="InterPro"/>
</dbReference>
<dbReference type="Pfam" id="PF05193">
    <property type="entry name" value="Peptidase_M16_C"/>
    <property type="match status" value="1"/>
</dbReference>
<dbReference type="Proteomes" id="UP000284109">
    <property type="component" value="Unassembled WGS sequence"/>
</dbReference>
<dbReference type="PANTHER" id="PTHR11851">
    <property type="entry name" value="METALLOPROTEASE"/>
    <property type="match status" value="1"/>
</dbReference>
<evidence type="ECO:0000313" key="3">
    <source>
        <dbReference type="Proteomes" id="UP000284109"/>
    </source>
</evidence>
<name>A0A3R6XV60_9LACO</name>
<organism evidence="2 3">
    <name type="scientific">Bombilactobacillus bombi</name>
    <dbReference type="NCBI Taxonomy" id="1303590"/>
    <lineage>
        <taxon>Bacteria</taxon>
        <taxon>Bacillati</taxon>
        <taxon>Bacillota</taxon>
        <taxon>Bacilli</taxon>
        <taxon>Lactobacillales</taxon>
        <taxon>Lactobacillaceae</taxon>
        <taxon>Bombilactobacillus</taxon>
    </lineage>
</organism>
<feature type="domain" description="Peptidase M16 C-terminal" evidence="1">
    <location>
        <begin position="184"/>
        <end position="345"/>
    </location>
</feature>
<dbReference type="OrthoDB" id="9762085at2"/>
<dbReference type="SUPFAM" id="SSF63411">
    <property type="entry name" value="LuxS/MPP-like metallohydrolase"/>
    <property type="match status" value="2"/>
</dbReference>
<reference evidence="2 3" key="1">
    <citation type="submission" date="2018-07" db="EMBL/GenBank/DDBJ databases">
        <title>Genome sequences of six Lactobacillus spp. isolated from bumble bee guts.</title>
        <authorList>
            <person name="Motta E.V.S."/>
            <person name="Moran N.A."/>
        </authorList>
    </citation>
    <scope>NUCLEOTIDE SEQUENCE [LARGE SCALE GENOMIC DNA]</scope>
    <source>
        <strain evidence="2 3">BI-1.1</strain>
    </source>
</reference>
<dbReference type="PANTHER" id="PTHR11851:SF186">
    <property type="entry name" value="INACTIVE METALLOPROTEASE YMFF-RELATED"/>
    <property type="match status" value="1"/>
</dbReference>
<dbReference type="Gene3D" id="3.30.830.10">
    <property type="entry name" value="Metalloenzyme, LuxS/M16 peptidase-like"/>
    <property type="match status" value="2"/>
</dbReference>
<proteinExistence type="predicted"/>
<dbReference type="RefSeq" id="WP_118902615.1">
    <property type="nucleotide sequence ID" value="NZ_QOCR01000004.1"/>
</dbReference>
<comment type="caution">
    <text evidence="2">The sequence shown here is derived from an EMBL/GenBank/DDBJ whole genome shotgun (WGS) entry which is preliminary data.</text>
</comment>
<accession>A0A3R6XV60</accession>
<dbReference type="InterPro" id="IPR011249">
    <property type="entry name" value="Metalloenz_LuxS/M16"/>
</dbReference>
<gene>
    <name evidence="2" type="ORF">DS831_08330</name>
</gene>
<keyword evidence="3" id="KW-1185">Reference proteome</keyword>
<dbReference type="InterPro" id="IPR050361">
    <property type="entry name" value="MPP/UQCRC_Complex"/>
</dbReference>
<dbReference type="AlphaFoldDB" id="A0A3R6XV60"/>
<dbReference type="EMBL" id="QOCR01000004">
    <property type="protein sequence ID" value="RHW50154.1"/>
    <property type="molecule type" value="Genomic_DNA"/>
</dbReference>
<sequence length="428" mass="48228">MNDIQTFQVAPGIEILWLPTTKFHVARLEVNFVAEQELNSTTSRRLLANMLQRSSAAWPKESLLSRQLSSLYGAELTAKTTILQNLNVLSLAISAPVSYDNEEIFSAAQKLLWECLLHPNANQTKKQFSQQAFQIEQTNLANAYASIADNYSLQASLDLQKLIYQNYPELAIPAFGTLTQLQQVSPQQLWQQYQTILQTNRVIATLVGDVDQSIITQLTSYLQQLRAQQQSVNLQMKSLLNFTEEPLVQQRQEQIQQSQLALAYQVPARKSVLQVLNMMLGGDDQSLLFQKVREQAGLAYSIYSNVNSYQQIISIYAGISAEKLAQTKQIISQQIATLATEQLEDLLQHAKIALINQRLELADSIATPANQLLLKALNPRIMIDDEHYLQKIQQVSLQDIHQAANHLHEIAEFCLLGTEKAKKEKVNG</sequence>
<dbReference type="InterPro" id="IPR007863">
    <property type="entry name" value="Peptidase_M16_C"/>
</dbReference>